<keyword evidence="2" id="KW-0521">NADP</keyword>
<gene>
    <name evidence="4" type="ORF">BN1708_014410</name>
    <name evidence="5" type="ORF">HYQ45_014468</name>
</gene>
<dbReference type="PANTHER" id="PTHR24320:SF282">
    <property type="entry name" value="WW DOMAIN-CONTAINING OXIDOREDUCTASE"/>
    <property type="match status" value="1"/>
</dbReference>
<evidence type="ECO:0000256" key="2">
    <source>
        <dbReference type="ARBA" id="ARBA00022857"/>
    </source>
</evidence>
<dbReference type="OrthoDB" id="191139at2759"/>
<dbReference type="PANTHER" id="PTHR24320">
    <property type="entry name" value="RETINOL DEHYDROGENASE"/>
    <property type="match status" value="1"/>
</dbReference>
<evidence type="ECO:0000256" key="3">
    <source>
        <dbReference type="ARBA" id="ARBA00023002"/>
    </source>
</evidence>
<dbReference type="Pfam" id="PF00106">
    <property type="entry name" value="adh_short"/>
    <property type="match status" value="1"/>
</dbReference>
<evidence type="ECO:0000313" key="6">
    <source>
        <dbReference type="Proteomes" id="UP000044602"/>
    </source>
</evidence>
<evidence type="ECO:0000256" key="1">
    <source>
        <dbReference type="ARBA" id="ARBA00006484"/>
    </source>
</evidence>
<dbReference type="PRINTS" id="PR00081">
    <property type="entry name" value="GDHRDH"/>
</dbReference>
<dbReference type="STRING" id="100787.A0A0G4LVV8"/>
<dbReference type="EMBL" id="JAEMWZ010000367">
    <property type="protein sequence ID" value="KAG7121634.1"/>
    <property type="molecule type" value="Genomic_DNA"/>
</dbReference>
<dbReference type="Proteomes" id="UP000044602">
    <property type="component" value="Unassembled WGS sequence"/>
</dbReference>
<sequence length="343" mass="37511">MAQELTIKNWDPLEGTPDLTGKVAFITGGNCGLGLMTVKFLALRGAKVYLGTRDKGRTQTAMSALLAQNGATNAAQLHQIHLDLANVTTAVRAADAFKKQESRLDILIHMAAATGNPRRTKDAWESHIAGDFAFHLLLTNQLLPLLKATARLPGTDVRIVGLTSGAATSFLPPGYKPNFTSRDVLANPAPYYPWAWRWLTSRVFVLDMILYSIGKIAGTGFIRELQRRLDEEGVPVLCTSIHPGEVRTDKTVGSMVPWLASLVDGNFLSLEEGSGHTIFAAAAPQVREEEAKYKGQYLMPLGKVAKLHPLVDNDEQIQGLWRNSEAAINEVLTEQGLQEMSPW</sequence>
<evidence type="ECO:0000313" key="5">
    <source>
        <dbReference type="EMBL" id="KAG7121634.1"/>
    </source>
</evidence>
<keyword evidence="6" id="KW-1185">Reference proteome</keyword>
<reference evidence="5" key="2">
    <citation type="journal article" date="2021" name="Mol. Plant Pathol.">
        <title>A 20-kb lineage-specific genomic region tames virulence in pathogenic amphidiploid Verticillium longisporum.</title>
        <authorList>
            <person name="Harting R."/>
            <person name="Starke J."/>
            <person name="Kusch H."/>
            <person name="Poggeler S."/>
            <person name="Maurus I."/>
            <person name="Schluter R."/>
            <person name="Landesfeind M."/>
            <person name="Bulla I."/>
            <person name="Nowrousian M."/>
            <person name="de Jonge R."/>
            <person name="Stahlhut G."/>
            <person name="Hoff K.J."/>
            <person name="Asshauer K.P."/>
            <person name="Thurmer A."/>
            <person name="Stanke M."/>
            <person name="Daniel R."/>
            <person name="Morgenstern B."/>
            <person name="Thomma B.P.H.J."/>
            <person name="Kronstad J.W."/>
            <person name="Braus-Stromeyer S.A."/>
            <person name="Braus G.H."/>
        </authorList>
    </citation>
    <scope>NUCLEOTIDE SEQUENCE</scope>
    <source>
        <strain evidence="5">Vl32</strain>
    </source>
</reference>
<evidence type="ECO:0000313" key="4">
    <source>
        <dbReference type="EMBL" id="CRK26198.1"/>
    </source>
</evidence>
<dbReference type="SUPFAM" id="SSF51735">
    <property type="entry name" value="NAD(P)-binding Rossmann-fold domains"/>
    <property type="match status" value="1"/>
</dbReference>
<dbReference type="AlphaFoldDB" id="A0A0G4LVV8"/>
<dbReference type="GO" id="GO:0016491">
    <property type="term" value="F:oxidoreductase activity"/>
    <property type="evidence" value="ECO:0007669"/>
    <property type="project" value="UniProtKB-KW"/>
</dbReference>
<dbReference type="EMBL" id="CVQH01020096">
    <property type="protein sequence ID" value="CRK26198.1"/>
    <property type="molecule type" value="Genomic_DNA"/>
</dbReference>
<dbReference type="Proteomes" id="UP000689129">
    <property type="component" value="Unassembled WGS sequence"/>
</dbReference>
<reference evidence="4 6" key="1">
    <citation type="submission" date="2015-05" db="EMBL/GenBank/DDBJ databases">
        <authorList>
            <person name="Wang D.B."/>
            <person name="Wang M."/>
        </authorList>
    </citation>
    <scope>NUCLEOTIDE SEQUENCE [LARGE SCALE GENOMIC DNA]</scope>
    <source>
        <strain evidence="4">VL1</strain>
    </source>
</reference>
<proteinExistence type="inferred from homology"/>
<protein>
    <submittedName>
        <fullName evidence="5">Short-chain dehydrogenase/reductase like protein</fullName>
    </submittedName>
</protein>
<organism evidence="4 6">
    <name type="scientific">Verticillium longisporum</name>
    <name type="common">Verticillium dahliae var. longisporum</name>
    <dbReference type="NCBI Taxonomy" id="100787"/>
    <lineage>
        <taxon>Eukaryota</taxon>
        <taxon>Fungi</taxon>
        <taxon>Dikarya</taxon>
        <taxon>Ascomycota</taxon>
        <taxon>Pezizomycotina</taxon>
        <taxon>Sordariomycetes</taxon>
        <taxon>Hypocreomycetidae</taxon>
        <taxon>Glomerellales</taxon>
        <taxon>Plectosphaerellaceae</taxon>
        <taxon>Verticillium</taxon>
    </lineage>
</organism>
<dbReference type="InterPro" id="IPR036291">
    <property type="entry name" value="NAD(P)-bd_dom_sf"/>
</dbReference>
<dbReference type="Gene3D" id="3.40.50.720">
    <property type="entry name" value="NAD(P)-binding Rossmann-like Domain"/>
    <property type="match status" value="1"/>
</dbReference>
<dbReference type="InterPro" id="IPR002347">
    <property type="entry name" value="SDR_fam"/>
</dbReference>
<keyword evidence="3" id="KW-0560">Oxidoreductase</keyword>
<comment type="similarity">
    <text evidence="1">Belongs to the short-chain dehydrogenases/reductases (SDR) family.</text>
</comment>
<name>A0A0G4LVV8_VERLO</name>
<accession>A0A0G4LVV8</accession>